<feature type="signal peptide" evidence="2">
    <location>
        <begin position="1"/>
        <end position="24"/>
    </location>
</feature>
<proteinExistence type="predicted"/>
<dbReference type="KEGG" id="mgin:FRZ54_12525"/>
<dbReference type="AlphaFoldDB" id="A0A5B8UWD1"/>
<evidence type="ECO:0000313" key="4">
    <source>
        <dbReference type="Proteomes" id="UP000321479"/>
    </source>
</evidence>
<evidence type="ECO:0000256" key="2">
    <source>
        <dbReference type="SAM" id="SignalP"/>
    </source>
</evidence>
<name>A0A5B8UWD1_9SPHI</name>
<sequence length="294" mass="33984">MKTNHIKGGMLLIVTTALTISAFAQQNDTMKRAFNMGRYNNSDVIDNSVPGKAREHISTNWKGRYYEILLVNDKITGLYVEGEKIPSEKWGAYSKTIAAIREQVRKDRIQARKDQEQARRDQRQAMLDEQQAKKDQEQAARDQEQAKRDQEQARRDELQAKEEQEDAQRDQAQARLDQEQAGRDQEQARLDQAQARKDQEEARKDQALMKQLIADLLSDTIVPNEKSLHEMTLNSEEMTVNGTKQPDNVFQKYKEKYKRFAGGEFSFENSGNRHGIHMSRQSISSNMSQDVRSF</sequence>
<feature type="compositionally biased region" description="Basic and acidic residues" evidence="1">
    <location>
        <begin position="109"/>
        <end position="123"/>
    </location>
</feature>
<protein>
    <submittedName>
        <fullName evidence="3">Uncharacterized protein</fullName>
    </submittedName>
</protein>
<reference evidence="3 4" key="1">
    <citation type="journal article" date="2017" name="Curr. Microbiol.">
        <title>Mucilaginibacter ginsenosidivorans sp. nov., Isolated from Soil of Ginseng Field.</title>
        <authorList>
            <person name="Kim M.M."/>
            <person name="Siddiqi M.Z."/>
            <person name="Im W.T."/>
        </authorList>
    </citation>
    <scope>NUCLEOTIDE SEQUENCE [LARGE SCALE GENOMIC DNA]</scope>
    <source>
        <strain evidence="3 4">Gsoil 3017</strain>
    </source>
</reference>
<dbReference type="Proteomes" id="UP000321479">
    <property type="component" value="Chromosome"/>
</dbReference>
<feature type="region of interest" description="Disordered" evidence="1">
    <location>
        <begin position="109"/>
        <end position="201"/>
    </location>
</feature>
<organism evidence="3 4">
    <name type="scientific">Mucilaginibacter ginsenosidivorans</name>
    <dbReference type="NCBI Taxonomy" id="398053"/>
    <lineage>
        <taxon>Bacteria</taxon>
        <taxon>Pseudomonadati</taxon>
        <taxon>Bacteroidota</taxon>
        <taxon>Sphingobacteriia</taxon>
        <taxon>Sphingobacteriales</taxon>
        <taxon>Sphingobacteriaceae</taxon>
        <taxon>Mucilaginibacter</taxon>
    </lineage>
</organism>
<dbReference type="EMBL" id="CP042436">
    <property type="protein sequence ID" value="QEC63364.1"/>
    <property type="molecule type" value="Genomic_DNA"/>
</dbReference>
<dbReference type="RefSeq" id="WP_147031940.1">
    <property type="nucleotide sequence ID" value="NZ_CP042436.1"/>
</dbReference>
<accession>A0A5B8UWD1</accession>
<feature type="compositionally biased region" description="Basic and acidic residues" evidence="1">
    <location>
        <begin position="130"/>
        <end position="169"/>
    </location>
</feature>
<dbReference type="OrthoDB" id="791896at2"/>
<feature type="compositionally biased region" description="Basic and acidic residues" evidence="1">
    <location>
        <begin position="176"/>
        <end position="201"/>
    </location>
</feature>
<keyword evidence="4" id="KW-1185">Reference proteome</keyword>
<keyword evidence="2" id="KW-0732">Signal</keyword>
<evidence type="ECO:0000256" key="1">
    <source>
        <dbReference type="SAM" id="MobiDB-lite"/>
    </source>
</evidence>
<gene>
    <name evidence="3" type="ORF">FRZ54_12525</name>
</gene>
<feature type="chain" id="PRO_5022661532" evidence="2">
    <location>
        <begin position="25"/>
        <end position="294"/>
    </location>
</feature>
<evidence type="ECO:0000313" key="3">
    <source>
        <dbReference type="EMBL" id="QEC63364.1"/>
    </source>
</evidence>